<dbReference type="EMBL" id="JACRWC010000098">
    <property type="protein sequence ID" value="MBC5999841.1"/>
    <property type="molecule type" value="Genomic_DNA"/>
</dbReference>
<dbReference type="SUPFAM" id="SSF51735">
    <property type="entry name" value="NAD(P)-binding Rossmann-fold domains"/>
    <property type="match status" value="1"/>
</dbReference>
<accession>A0A923NCT3</accession>
<dbReference type="AlphaFoldDB" id="A0A923NCT3"/>
<evidence type="ECO:0000256" key="1">
    <source>
        <dbReference type="ARBA" id="ARBA00006484"/>
    </source>
</evidence>
<dbReference type="PRINTS" id="PR00080">
    <property type="entry name" value="SDRFAMILY"/>
</dbReference>
<dbReference type="NCBIfam" id="NF005559">
    <property type="entry name" value="PRK07231.1"/>
    <property type="match status" value="1"/>
</dbReference>
<comment type="similarity">
    <text evidence="1">Belongs to the short-chain dehydrogenases/reductases (SDR) family.</text>
</comment>
<dbReference type="PRINTS" id="PR00081">
    <property type="entry name" value="GDHRDH"/>
</dbReference>
<keyword evidence="2 3" id="KW-0560">Oxidoreductase</keyword>
<dbReference type="PROSITE" id="PS00061">
    <property type="entry name" value="ADH_SHORT"/>
    <property type="match status" value="1"/>
</dbReference>
<evidence type="ECO:0000256" key="2">
    <source>
        <dbReference type="ARBA" id="ARBA00023002"/>
    </source>
</evidence>
<name>A0A923NCT3_9FIRM</name>
<dbReference type="RefSeq" id="WP_249287221.1">
    <property type="nucleotide sequence ID" value="NZ_JACRWC010000098.1"/>
</dbReference>
<organism evidence="3 4">
    <name type="scientific">Lentihominibacter faecis</name>
    <dbReference type="NCBI Taxonomy" id="2764712"/>
    <lineage>
        <taxon>Bacteria</taxon>
        <taxon>Bacillati</taxon>
        <taxon>Bacillota</taxon>
        <taxon>Clostridia</taxon>
        <taxon>Peptostreptococcales</taxon>
        <taxon>Anaerovoracaceae</taxon>
        <taxon>Lentihominibacter</taxon>
    </lineage>
</organism>
<dbReference type="InterPro" id="IPR036291">
    <property type="entry name" value="NAD(P)-bd_dom_sf"/>
</dbReference>
<evidence type="ECO:0000313" key="4">
    <source>
        <dbReference type="Proteomes" id="UP000644115"/>
    </source>
</evidence>
<proteinExistence type="inferred from homology"/>
<comment type="caution">
    <text evidence="3">The sequence shown here is derived from an EMBL/GenBank/DDBJ whole genome shotgun (WGS) entry which is preliminary data.</text>
</comment>
<dbReference type="FunFam" id="3.40.50.720:FF:000084">
    <property type="entry name" value="Short-chain dehydrogenase reductase"/>
    <property type="match status" value="1"/>
</dbReference>
<gene>
    <name evidence="3" type="ORF">H8876_07505</name>
</gene>
<dbReference type="Pfam" id="PF13561">
    <property type="entry name" value="adh_short_C2"/>
    <property type="match status" value="1"/>
</dbReference>
<protein>
    <submittedName>
        <fullName evidence="3">Glucose 1-dehydrogenase</fullName>
        <ecNumber evidence="3">1.1.1.47</ecNumber>
    </submittedName>
</protein>
<dbReference type="InterPro" id="IPR002347">
    <property type="entry name" value="SDR_fam"/>
</dbReference>
<dbReference type="GO" id="GO:0047936">
    <property type="term" value="F:glucose 1-dehydrogenase [NAD(P)+] activity"/>
    <property type="evidence" value="ECO:0007669"/>
    <property type="project" value="UniProtKB-EC"/>
</dbReference>
<reference evidence="3" key="1">
    <citation type="submission" date="2020-08" db="EMBL/GenBank/DDBJ databases">
        <authorList>
            <person name="Liu C."/>
            <person name="Sun Q."/>
        </authorList>
    </citation>
    <scope>NUCLEOTIDE SEQUENCE</scope>
    <source>
        <strain evidence="3">BX16</strain>
    </source>
</reference>
<dbReference type="EC" id="1.1.1.47" evidence="3"/>
<dbReference type="PANTHER" id="PTHR42760">
    <property type="entry name" value="SHORT-CHAIN DEHYDROGENASES/REDUCTASES FAMILY MEMBER"/>
    <property type="match status" value="1"/>
</dbReference>
<sequence>MDFSLKEKTAIVVGGSKGLGFGMATGIAQAGANVVLVSRNQGQLDDAAEKISQETGNENVVGFATDITSVENINGLIAKVCDKFGQVDILFNGAGVNKRFSALEFTEADWDVVQDTQLKYVFFMCQAVAKQMVEKGIKGKIINIASLTSQLGLPNMISYCAAKGAIVQITKAMANEWAQYGINVNAIGPGYYETEMTAPLFADEKRRAELFARIPQKKFGLPSDLAGAAVFLASEASDYVTGQVLYVDGGFLCC</sequence>
<keyword evidence="4" id="KW-1185">Reference proteome</keyword>
<dbReference type="Proteomes" id="UP000644115">
    <property type="component" value="Unassembled WGS sequence"/>
</dbReference>
<evidence type="ECO:0000313" key="3">
    <source>
        <dbReference type="EMBL" id="MBC5999841.1"/>
    </source>
</evidence>
<dbReference type="GO" id="GO:0008206">
    <property type="term" value="P:bile acid metabolic process"/>
    <property type="evidence" value="ECO:0007669"/>
    <property type="project" value="UniProtKB-ARBA"/>
</dbReference>
<dbReference type="Gene3D" id="3.40.50.720">
    <property type="entry name" value="NAD(P)-binding Rossmann-like Domain"/>
    <property type="match status" value="1"/>
</dbReference>
<dbReference type="InterPro" id="IPR020904">
    <property type="entry name" value="Sc_DH/Rdtase_CS"/>
</dbReference>
<dbReference type="PANTHER" id="PTHR42760:SF5">
    <property type="entry name" value="2-DEHYDRO-3-DEOXY-D-GLUCONATE 5-DEHYDROGENASE"/>
    <property type="match status" value="1"/>
</dbReference>